<dbReference type="InterPro" id="IPR036779">
    <property type="entry name" value="LysM_dom_sf"/>
</dbReference>
<dbReference type="InterPro" id="IPR016930">
    <property type="entry name" value="UCP029644"/>
</dbReference>
<proteinExistence type="predicted"/>
<dbReference type="AlphaFoldDB" id="A0A1X7M4X2"/>
<evidence type="ECO:0000259" key="1">
    <source>
        <dbReference type="Pfam" id="PF01476"/>
    </source>
</evidence>
<dbReference type="Proteomes" id="UP000193228">
    <property type="component" value="Unassembled WGS sequence"/>
</dbReference>
<dbReference type="STRING" id="1515439.SAMN06265784_11991"/>
<evidence type="ECO:0000313" key="4">
    <source>
        <dbReference type="Proteomes" id="UP000193228"/>
    </source>
</evidence>
<feature type="domain" description="LysM" evidence="1">
    <location>
        <begin position="51"/>
        <end position="97"/>
    </location>
</feature>
<dbReference type="InterPro" id="IPR006860">
    <property type="entry name" value="FecR"/>
</dbReference>
<gene>
    <name evidence="3" type="ORF">SAMN06265784_11991</name>
</gene>
<dbReference type="Gene3D" id="2.60.120.1440">
    <property type="match status" value="1"/>
</dbReference>
<dbReference type="EMBL" id="FXAT01000019">
    <property type="protein sequence ID" value="SMG61145.1"/>
    <property type="molecule type" value="Genomic_DNA"/>
</dbReference>
<feature type="domain" description="FecR protein" evidence="2">
    <location>
        <begin position="139"/>
        <end position="242"/>
    </location>
</feature>
<dbReference type="Pfam" id="PF04773">
    <property type="entry name" value="FecR"/>
    <property type="match status" value="1"/>
</dbReference>
<sequence length="469" mass="50895">MSISELATVYGSARRQRILATLVTRGVLAAFCWWSVLSFAQTCWDGCTRVYVTKNGDTLYDIAASYLRDPSDWRVVSELNRLPLPRLLRPGISLRLPVRLLKQVSLTARAIAVNGPVERAFRNGAFIPLSVGTALGEGDRLRTGHNGFATFELNDGSHIVLAQDSSIDIDSLRQTMLTGSVDRVFGLQHGEVTSEVSHALKRDDRFQIRSPSVVAGVRGTQFRVSYNATDLSTAVTVLNGAVGVDAAGHLAPPAGQPLQASAKLIPKNFGNVTRASGEVGAAVGLLPAPTLQQPGKLQGAVAITFDLVPQADARAWKVAIARDAGMLDLIQDSRVTAPQASFENLSDGSYFVRVSAIDSHGLEGMPRVYAFERRLFGLEASANARAAGRDYQFKWYVSKQSEATHFRFVLAKSPSLADPLIDKTDLQGGELVVKDLPQGVYYWTVIAERFEGGRLYEADSTVRSFTLAR</sequence>
<dbReference type="SUPFAM" id="SSF54106">
    <property type="entry name" value="LysM domain"/>
    <property type="match status" value="1"/>
</dbReference>
<dbReference type="RefSeq" id="WP_244196222.1">
    <property type="nucleotide sequence ID" value="NZ_FXAT01000019.1"/>
</dbReference>
<evidence type="ECO:0000259" key="2">
    <source>
        <dbReference type="Pfam" id="PF04773"/>
    </source>
</evidence>
<keyword evidence="4" id="KW-1185">Reference proteome</keyword>
<organism evidence="3 4">
    <name type="scientific">Paraburkholderia susongensis</name>
    <dbReference type="NCBI Taxonomy" id="1515439"/>
    <lineage>
        <taxon>Bacteria</taxon>
        <taxon>Pseudomonadati</taxon>
        <taxon>Pseudomonadota</taxon>
        <taxon>Betaproteobacteria</taxon>
        <taxon>Burkholderiales</taxon>
        <taxon>Burkholderiaceae</taxon>
        <taxon>Paraburkholderia</taxon>
    </lineage>
</organism>
<reference evidence="4" key="1">
    <citation type="submission" date="2017-04" db="EMBL/GenBank/DDBJ databases">
        <authorList>
            <person name="Varghese N."/>
            <person name="Submissions S."/>
        </authorList>
    </citation>
    <scope>NUCLEOTIDE SEQUENCE [LARGE SCALE GENOMIC DNA]</scope>
    <source>
        <strain evidence="4">LMG 29540</strain>
    </source>
</reference>
<dbReference type="Gene3D" id="2.60.40.10">
    <property type="entry name" value="Immunoglobulins"/>
    <property type="match status" value="1"/>
</dbReference>
<accession>A0A1X7M4X2</accession>
<evidence type="ECO:0000313" key="3">
    <source>
        <dbReference type="EMBL" id="SMG61145.1"/>
    </source>
</evidence>
<dbReference type="PIRSF" id="PIRSF029644">
    <property type="entry name" value="UCP029644"/>
    <property type="match status" value="1"/>
</dbReference>
<protein>
    <submittedName>
        <fullName evidence="3">FecR family protein</fullName>
    </submittedName>
</protein>
<name>A0A1X7M4X2_9BURK</name>
<dbReference type="InterPro" id="IPR013783">
    <property type="entry name" value="Ig-like_fold"/>
</dbReference>
<dbReference type="InterPro" id="IPR018392">
    <property type="entry name" value="LysM"/>
</dbReference>
<dbReference type="Pfam" id="PF01476">
    <property type="entry name" value="LysM"/>
    <property type="match status" value="1"/>
</dbReference>
<dbReference type="PANTHER" id="PTHR38731">
    <property type="entry name" value="LIPL45-RELATED LIPOPROTEIN-RELATED"/>
    <property type="match status" value="1"/>
</dbReference>
<dbReference type="Gene3D" id="3.10.350.10">
    <property type="entry name" value="LysM domain"/>
    <property type="match status" value="1"/>
</dbReference>